<dbReference type="Gene3D" id="2.60.40.10">
    <property type="entry name" value="Immunoglobulins"/>
    <property type="match status" value="1"/>
</dbReference>
<dbReference type="FunFam" id="3.40.50.300:FF:000366">
    <property type="entry name" value="GTPase, IMAP family member 2"/>
    <property type="match status" value="1"/>
</dbReference>
<protein>
    <submittedName>
        <fullName evidence="5">Stonustoxin subunit alpha-like</fullName>
    </submittedName>
</protein>
<dbReference type="CDD" id="cd01852">
    <property type="entry name" value="AIG1"/>
    <property type="match status" value="1"/>
</dbReference>
<evidence type="ECO:0000259" key="4">
    <source>
        <dbReference type="PROSITE" id="PS51720"/>
    </source>
</evidence>
<dbReference type="Pfam" id="PF21109">
    <property type="entry name" value="Stonustoxin_helical"/>
    <property type="match status" value="1"/>
</dbReference>
<dbReference type="Pfam" id="PF18078">
    <property type="entry name" value="Thioredoxin_11"/>
    <property type="match status" value="1"/>
</dbReference>
<reference evidence="5 6" key="1">
    <citation type="journal article" date="2024" name="Proc. Natl. Acad. Sci. U.S.A.">
        <title>The genetic regulatory architecture and epigenomic basis for age-related changes in rattlesnake venom.</title>
        <authorList>
            <person name="Hogan M.P."/>
            <person name="Holding M.L."/>
            <person name="Nystrom G.S."/>
            <person name="Colston T.J."/>
            <person name="Bartlett D.A."/>
            <person name="Mason A.J."/>
            <person name="Ellsworth S.A."/>
            <person name="Rautsaw R.M."/>
            <person name="Lawrence K.C."/>
            <person name="Strickland J.L."/>
            <person name="He B."/>
            <person name="Fraser P."/>
            <person name="Margres M.J."/>
            <person name="Gilbert D.M."/>
            <person name="Gibbs H.L."/>
            <person name="Parkinson C.L."/>
            <person name="Rokyta D.R."/>
        </authorList>
    </citation>
    <scope>NUCLEOTIDE SEQUENCE [LARGE SCALE GENOMIC DNA]</scope>
    <source>
        <strain evidence="5">DRR0105</strain>
    </source>
</reference>
<dbReference type="InterPro" id="IPR006703">
    <property type="entry name" value="G_AIG1"/>
</dbReference>
<comment type="caution">
    <text evidence="5">The sequence shown here is derived from an EMBL/GenBank/DDBJ whole genome shotgun (WGS) entry which is preliminary data.</text>
</comment>
<dbReference type="InterPro" id="IPR048997">
    <property type="entry name" value="Stonustoxin-like_helical"/>
</dbReference>
<proteinExistence type="inferred from homology"/>
<dbReference type="InterPro" id="IPR027417">
    <property type="entry name" value="P-loop_NTPase"/>
</dbReference>
<feature type="compositionally biased region" description="Basic and acidic residues" evidence="3">
    <location>
        <begin position="61"/>
        <end position="71"/>
    </location>
</feature>
<dbReference type="SUPFAM" id="SSF52540">
    <property type="entry name" value="P-loop containing nucleoside triphosphate hydrolases"/>
    <property type="match status" value="1"/>
</dbReference>
<dbReference type="InterPro" id="IPR013783">
    <property type="entry name" value="Ig-like_fold"/>
</dbReference>
<dbReference type="InterPro" id="IPR036116">
    <property type="entry name" value="FN3_sf"/>
</dbReference>
<feature type="domain" description="AIG1-type G" evidence="4">
    <location>
        <begin position="1103"/>
        <end position="1305"/>
    </location>
</feature>
<keyword evidence="6" id="KW-1185">Reference proteome</keyword>
<name>A0AAW1BIB2_CROAD</name>
<sequence>MKERANREGSECFKSERVHLSEARGGAATREKEQRRKKGEERSWTSGGPRAEEPPSPPPSSHKEKKPERKGGGPPPPKKLQTPPAAQPGRRTPPTSLSSPLPNFPDPPPPTPPSPISLTPPPTDGRGRRDLPPPAGDPRPGEAADLGTHLSRKGSRAEETTTALCLPAPPPFRFRFETAAKKSRGRPEGKKGGSRPPSSSPPPHPSGPPARALSQPKVKAKESESLRAALLLGNHVIEGKMTLSAPPSGKGGVASHKEAVYFRSLMGRYGRLSPPHPFSKLAPPPQRFLCAKWGGGRVPPRRSVGLLGEGGAHLFSACGDRPYKAWSQPPLLLNGRKWKVKAKESESLRAPPLLGNHRFLRPKGGRGGGFPTQKVFWSCLGRVCGGVAFGTPPAEIALTGAGGVGLEDLRDPSQLRYSADEPGPKCSRCRPLPGKNRGQLSWRISYTRTESSFPVLPSGSFAPCVSPPPPVGSEAGSLSMEGSLEVPALGRPFRLGTLYDCRTDALIPDVTLWDADILQTEVRAEARPGTAVQVLPSESLQSKAEALGLSGSLQASFLAGLFEVAGAAAYLEESPPTASQARGTLHLLTTTERRHLPTGLLTGERVSFREAFEEGSATHVVTAVLYGARAFFVFDYGVSESEDLRDVQRHLRQAVEAIPKVAAGERAPFRGSDAPRGMEGKVRCTSYSDIPLESPTPFREALDIYARFPRMVREGGKAVPVTVWLYPLVKLDPKAARIGRDHPWGCWLGEAQGHFQSLLDADLGWRQLIQSPMAALFPEMKEQLEQLRLLCGQHRQVFRREIGKALLAVRGGKDEAAILGDVLARVIWSPFHQQALKELLDRKKRETDFMSLCLSRLKGLDVVSAPNRLDEVLLGCRHRFVVAFMFTSLHRGEPSLEELRAWLQRPCVEGSGGAVLPATSSEKPMPKLWFEDEERKHGIRCAVASLSDFAEIHQKREDLRFLVSSVWDESHPGASVYLYEDGALVDRQLELPSRLGPPKVELVQADRVRVTVQPASFGAASVSRYEVEYQVTGDEWTSLAGEDLHVRLNVEYQFRCAPVTPIGIGRWSETVRMRHAEKPEQGAALPRGRRAEFGKRSHPGGEVQELRIVLVGKTGDGKSATGNTILGSQQFRSEMSLQTITHSCQRGETLLKDRKIVVVDTPGVCDTRLPNSETAAKVKSCVELCPPGPHAFLHVLKVGTFTVEEKETVRFIKSVFQKEALRYVILLFTHKEDLEGGSLRSFVSAQDKELKRYIGECGSRCLAFSNRAGGAEREAQVEQLIWMVEELVEKNQGAPFYKEDPHKGSSWNFSLF</sequence>
<evidence type="ECO:0000256" key="1">
    <source>
        <dbReference type="ARBA" id="ARBA00008535"/>
    </source>
</evidence>
<feature type="compositionally biased region" description="Low complexity" evidence="3">
    <location>
        <begin position="92"/>
        <end position="101"/>
    </location>
</feature>
<feature type="compositionally biased region" description="Pro residues" evidence="3">
    <location>
        <begin position="102"/>
        <end position="123"/>
    </location>
</feature>
<evidence type="ECO:0000256" key="3">
    <source>
        <dbReference type="SAM" id="MobiDB-lite"/>
    </source>
</evidence>
<dbReference type="GO" id="GO:0005525">
    <property type="term" value="F:GTP binding"/>
    <property type="evidence" value="ECO:0007669"/>
    <property type="project" value="InterPro"/>
</dbReference>
<feature type="compositionally biased region" description="Basic and acidic residues" evidence="3">
    <location>
        <begin position="174"/>
        <end position="191"/>
    </location>
</feature>
<dbReference type="SUPFAM" id="SSF49265">
    <property type="entry name" value="Fibronectin type III"/>
    <property type="match status" value="1"/>
</dbReference>
<evidence type="ECO:0000256" key="2">
    <source>
        <dbReference type="ARBA" id="ARBA00022741"/>
    </source>
</evidence>
<dbReference type="Pfam" id="PF04548">
    <property type="entry name" value="AIG1"/>
    <property type="match status" value="1"/>
</dbReference>
<comment type="similarity">
    <text evidence="1">Belongs to the TRAFAC class TrmE-Era-EngA-EngB-Septin-like GTPase superfamily. AIG1/Toc34/Toc159-like paraseptin GTPase family. IAN subfamily.</text>
</comment>
<feature type="compositionally biased region" description="Basic and acidic residues" evidence="3">
    <location>
        <begin position="1"/>
        <end position="22"/>
    </location>
</feature>
<feature type="region of interest" description="Disordered" evidence="3">
    <location>
        <begin position="1"/>
        <end position="222"/>
    </location>
</feature>
<dbReference type="PANTHER" id="PTHR31594:SF16">
    <property type="entry name" value="SI:CH211-281L24.3"/>
    <property type="match status" value="1"/>
</dbReference>
<accession>A0AAW1BIB2</accession>
<dbReference type="InterPro" id="IPR052090">
    <property type="entry name" value="Cytolytic_pore-forming_toxin"/>
</dbReference>
<feature type="region of interest" description="Disordered" evidence="3">
    <location>
        <begin position="1077"/>
        <end position="1098"/>
    </location>
</feature>
<evidence type="ECO:0000313" key="6">
    <source>
        <dbReference type="Proteomes" id="UP001474421"/>
    </source>
</evidence>
<gene>
    <name evidence="5" type="ORF">NXF25_012260</name>
</gene>
<dbReference type="InterPro" id="IPR040581">
    <property type="entry name" value="Thioredoxin_11"/>
</dbReference>
<keyword evidence="2" id="KW-0547">Nucleotide-binding</keyword>
<organism evidence="5 6">
    <name type="scientific">Crotalus adamanteus</name>
    <name type="common">Eastern diamondback rattlesnake</name>
    <dbReference type="NCBI Taxonomy" id="8729"/>
    <lineage>
        <taxon>Eukaryota</taxon>
        <taxon>Metazoa</taxon>
        <taxon>Chordata</taxon>
        <taxon>Craniata</taxon>
        <taxon>Vertebrata</taxon>
        <taxon>Euteleostomi</taxon>
        <taxon>Lepidosauria</taxon>
        <taxon>Squamata</taxon>
        <taxon>Bifurcata</taxon>
        <taxon>Unidentata</taxon>
        <taxon>Episquamata</taxon>
        <taxon>Toxicofera</taxon>
        <taxon>Serpentes</taxon>
        <taxon>Colubroidea</taxon>
        <taxon>Viperidae</taxon>
        <taxon>Crotalinae</taxon>
        <taxon>Crotalus</taxon>
    </lineage>
</organism>
<feature type="compositionally biased region" description="Basic and acidic residues" evidence="3">
    <location>
        <begin position="29"/>
        <end position="43"/>
    </location>
</feature>
<dbReference type="Gene3D" id="3.40.50.300">
    <property type="entry name" value="P-loop containing nucleotide triphosphate hydrolases"/>
    <property type="match status" value="1"/>
</dbReference>
<dbReference type="Proteomes" id="UP001474421">
    <property type="component" value="Unassembled WGS sequence"/>
</dbReference>
<dbReference type="InterPro" id="IPR003961">
    <property type="entry name" value="FN3_dom"/>
</dbReference>
<dbReference type="PANTHER" id="PTHR31594">
    <property type="entry name" value="AIG1-TYPE G DOMAIN-CONTAINING PROTEIN"/>
    <property type="match status" value="1"/>
</dbReference>
<dbReference type="EMBL" id="JAOTOJ010000005">
    <property type="protein sequence ID" value="KAK9401546.1"/>
    <property type="molecule type" value="Genomic_DNA"/>
</dbReference>
<feature type="compositionally biased region" description="Pro residues" evidence="3">
    <location>
        <begin position="198"/>
        <end position="208"/>
    </location>
</feature>
<evidence type="ECO:0000313" key="5">
    <source>
        <dbReference type="EMBL" id="KAK9401546.1"/>
    </source>
</evidence>
<dbReference type="PROSITE" id="PS51720">
    <property type="entry name" value="G_AIG1"/>
    <property type="match status" value="1"/>
</dbReference>
<dbReference type="CDD" id="cd00063">
    <property type="entry name" value="FN3"/>
    <property type="match status" value="1"/>
</dbReference>